<proteinExistence type="predicted"/>
<accession>A0ABP2Z022</accession>
<keyword evidence="1" id="KW-0472">Membrane</keyword>
<evidence type="ECO:0000259" key="2">
    <source>
        <dbReference type="Pfam" id="PF03703"/>
    </source>
</evidence>
<feature type="domain" description="YdbS-like PH" evidence="2">
    <location>
        <begin position="64"/>
        <end position="137"/>
    </location>
</feature>
<keyword evidence="4" id="KW-1185">Reference proteome</keyword>
<protein>
    <submittedName>
        <fullName evidence="3">Membrane-flanked domain-containing protein</fullName>
    </submittedName>
</protein>
<sequence>MQKLGKKMQEQTIHEAKFEANLGMYWLLAGAAYFTLSIVGIPLLLLWFPIGLWGTRRYISNMSARLTSKKLIVCRGILTRTENTVPLDKITDIALIQGPIMRLMGLHKLTVETAGQSGTGALITLVGIVDAPGFRAQILEQKERLSDVHSPAEASSPTEDNALLTQLVEMTASLKRIEALLAAKYNS</sequence>
<reference evidence="3 4" key="1">
    <citation type="journal article" date="2013" name="Genome Announc.">
        <title>Draft Genome Sequence of Shewanella decolorationis S12, a Dye-Degrading Bacterium Isolated from a Wastewater Treatment Plant.</title>
        <authorList>
            <person name="Xu M."/>
            <person name="Fang Y."/>
            <person name="Liu J."/>
            <person name="Chen X."/>
            <person name="Sun G."/>
            <person name="Guo J."/>
            <person name="Hua Z."/>
            <person name="Tu Q."/>
            <person name="Wu L."/>
            <person name="Zhou J."/>
            <person name="Liu X."/>
        </authorList>
    </citation>
    <scope>NUCLEOTIDE SEQUENCE [LARGE SCALE GENOMIC DNA]</scope>
    <source>
        <strain evidence="3 4">S12</strain>
    </source>
</reference>
<keyword evidence="1" id="KW-0812">Transmembrane</keyword>
<dbReference type="Pfam" id="PF03703">
    <property type="entry name" value="bPH_2"/>
    <property type="match status" value="1"/>
</dbReference>
<comment type="caution">
    <text evidence="3">The sequence shown here is derived from an EMBL/GenBank/DDBJ whole genome shotgun (WGS) entry which is preliminary data.</text>
</comment>
<dbReference type="PANTHER" id="PTHR37938:SF1">
    <property type="entry name" value="BLL0215 PROTEIN"/>
    <property type="match status" value="1"/>
</dbReference>
<dbReference type="EMBL" id="AXZL01000076">
    <property type="protein sequence ID" value="ESE39424.1"/>
    <property type="molecule type" value="Genomic_DNA"/>
</dbReference>
<dbReference type="InterPro" id="IPR005182">
    <property type="entry name" value="YdbS-like_PH"/>
</dbReference>
<organism evidence="3 4">
    <name type="scientific">Shewanella decolorationis S12</name>
    <dbReference type="NCBI Taxonomy" id="1353536"/>
    <lineage>
        <taxon>Bacteria</taxon>
        <taxon>Pseudomonadati</taxon>
        <taxon>Pseudomonadota</taxon>
        <taxon>Gammaproteobacteria</taxon>
        <taxon>Alteromonadales</taxon>
        <taxon>Shewanellaceae</taxon>
        <taxon>Shewanella</taxon>
    </lineage>
</organism>
<evidence type="ECO:0000313" key="4">
    <source>
        <dbReference type="Proteomes" id="UP000017548"/>
    </source>
</evidence>
<evidence type="ECO:0000313" key="3">
    <source>
        <dbReference type="EMBL" id="ESE39424.1"/>
    </source>
</evidence>
<dbReference type="PANTHER" id="PTHR37938">
    <property type="entry name" value="BLL0215 PROTEIN"/>
    <property type="match status" value="1"/>
</dbReference>
<dbReference type="Proteomes" id="UP000017548">
    <property type="component" value="Unassembled WGS sequence"/>
</dbReference>
<feature type="transmembrane region" description="Helical" evidence="1">
    <location>
        <begin position="24"/>
        <end position="48"/>
    </location>
</feature>
<name>A0ABP2Z022_9GAMM</name>
<keyword evidence="1" id="KW-1133">Transmembrane helix</keyword>
<gene>
    <name evidence="3" type="ORF">SHD_3633</name>
</gene>
<evidence type="ECO:0000256" key="1">
    <source>
        <dbReference type="SAM" id="Phobius"/>
    </source>
</evidence>